<evidence type="ECO:0000256" key="4">
    <source>
        <dbReference type="HAMAP-Rule" id="MF_01151"/>
    </source>
</evidence>
<keyword evidence="7" id="KW-0175">Coiled coil</keyword>
<dbReference type="CDD" id="cd00446">
    <property type="entry name" value="GrpE"/>
    <property type="match status" value="1"/>
</dbReference>
<dbReference type="SUPFAM" id="SSF58014">
    <property type="entry name" value="Coiled-coil domain of nucleotide exchange factor GrpE"/>
    <property type="match status" value="1"/>
</dbReference>
<feature type="compositionally biased region" description="Acidic residues" evidence="8">
    <location>
        <begin position="18"/>
        <end position="29"/>
    </location>
</feature>
<name>A0ABW1KVR3_9PROT</name>
<sequence length="211" mass="22838">MSDEHENPPPPFPHDAEGMLDDPEMLGEEDLADDDVSLDAAKKEIGELSDKVLRLAAELENTRRRAQREKADAGRYAIANFARDLIGVSDNFERALRVASENAPAEGMSDVAKGLIDGLKMTEKELLSVLERHGVRRLAAEREKFDPNMHQAVAQVPHAEIPSGHVVDVAQQGFTIGDRVLRAAMVTVSSGPSAGNPGQSGEPGERLDTKV</sequence>
<feature type="region of interest" description="Disordered" evidence="8">
    <location>
        <begin position="1"/>
        <end position="29"/>
    </location>
</feature>
<keyword evidence="4" id="KW-0963">Cytoplasm</keyword>
<dbReference type="Gene3D" id="2.30.22.10">
    <property type="entry name" value="Head domain of nucleotide exchange factor GrpE"/>
    <property type="match status" value="1"/>
</dbReference>
<dbReference type="PRINTS" id="PR00773">
    <property type="entry name" value="GRPEPROTEIN"/>
</dbReference>
<comment type="caution">
    <text evidence="9">The sequence shown here is derived from an EMBL/GenBank/DDBJ whole genome shotgun (WGS) entry which is preliminary data.</text>
</comment>
<dbReference type="InterPro" id="IPR013805">
    <property type="entry name" value="GrpE_CC"/>
</dbReference>
<keyword evidence="2 4" id="KW-0346">Stress response</keyword>
<evidence type="ECO:0000313" key="9">
    <source>
        <dbReference type="EMBL" id="MFC6034712.1"/>
    </source>
</evidence>
<dbReference type="PANTHER" id="PTHR21237">
    <property type="entry name" value="GRPE PROTEIN"/>
    <property type="match status" value="1"/>
</dbReference>
<dbReference type="SUPFAM" id="SSF51064">
    <property type="entry name" value="Head domain of nucleotide exchange factor GrpE"/>
    <property type="match status" value="1"/>
</dbReference>
<dbReference type="PANTHER" id="PTHR21237:SF23">
    <property type="entry name" value="GRPE PROTEIN HOMOLOG, MITOCHONDRIAL"/>
    <property type="match status" value="1"/>
</dbReference>
<dbReference type="InterPro" id="IPR009012">
    <property type="entry name" value="GrpE_head"/>
</dbReference>
<dbReference type="HAMAP" id="MF_01151">
    <property type="entry name" value="GrpE"/>
    <property type="match status" value="1"/>
</dbReference>
<evidence type="ECO:0000256" key="5">
    <source>
        <dbReference type="RuleBase" id="RU000639"/>
    </source>
</evidence>
<dbReference type="Proteomes" id="UP001596116">
    <property type="component" value="Unassembled WGS sequence"/>
</dbReference>
<evidence type="ECO:0000256" key="1">
    <source>
        <dbReference type="ARBA" id="ARBA00009054"/>
    </source>
</evidence>
<keyword evidence="3 4" id="KW-0143">Chaperone</keyword>
<dbReference type="RefSeq" id="WP_379879947.1">
    <property type="nucleotide sequence ID" value="NZ_JBHPON010000001.1"/>
</dbReference>
<dbReference type="PROSITE" id="PS01071">
    <property type="entry name" value="GRPE"/>
    <property type="match status" value="1"/>
</dbReference>
<comment type="similarity">
    <text evidence="1 4 6">Belongs to the GrpE family.</text>
</comment>
<evidence type="ECO:0000256" key="3">
    <source>
        <dbReference type="ARBA" id="ARBA00023186"/>
    </source>
</evidence>
<evidence type="ECO:0000256" key="8">
    <source>
        <dbReference type="SAM" id="MobiDB-lite"/>
    </source>
</evidence>
<evidence type="ECO:0000313" key="10">
    <source>
        <dbReference type="Proteomes" id="UP001596116"/>
    </source>
</evidence>
<dbReference type="EMBL" id="JBHPON010000001">
    <property type="protein sequence ID" value="MFC6034712.1"/>
    <property type="molecule type" value="Genomic_DNA"/>
</dbReference>
<keyword evidence="10" id="KW-1185">Reference proteome</keyword>
<dbReference type="Gene3D" id="3.90.20.20">
    <property type="match status" value="1"/>
</dbReference>
<comment type="subcellular location">
    <subcellularLocation>
        <location evidence="4">Cytoplasm</location>
    </subcellularLocation>
</comment>
<feature type="region of interest" description="Disordered" evidence="8">
    <location>
        <begin position="188"/>
        <end position="211"/>
    </location>
</feature>
<protein>
    <recommendedName>
        <fullName evidence="4 5">Protein GrpE</fullName>
    </recommendedName>
    <alternativeName>
        <fullName evidence="4">HSP-70 cofactor</fullName>
    </alternativeName>
</protein>
<organism evidence="9 10">
    <name type="scientific">Hyphococcus aureus</name>
    <dbReference type="NCBI Taxonomy" id="2666033"/>
    <lineage>
        <taxon>Bacteria</taxon>
        <taxon>Pseudomonadati</taxon>
        <taxon>Pseudomonadota</taxon>
        <taxon>Alphaproteobacteria</taxon>
        <taxon>Parvularculales</taxon>
        <taxon>Parvularculaceae</taxon>
        <taxon>Hyphococcus</taxon>
    </lineage>
</organism>
<feature type="compositionally biased region" description="Polar residues" evidence="8">
    <location>
        <begin position="188"/>
        <end position="199"/>
    </location>
</feature>
<feature type="coiled-coil region" evidence="7">
    <location>
        <begin position="38"/>
        <end position="76"/>
    </location>
</feature>
<evidence type="ECO:0000256" key="7">
    <source>
        <dbReference type="SAM" id="Coils"/>
    </source>
</evidence>
<reference evidence="9 10" key="1">
    <citation type="submission" date="2024-09" db="EMBL/GenBank/DDBJ databases">
        <authorList>
            <person name="Zhang Z.-H."/>
        </authorList>
    </citation>
    <scope>NUCLEOTIDE SEQUENCE [LARGE SCALE GENOMIC DNA]</scope>
    <source>
        <strain evidence="9 10">HHTR114</strain>
    </source>
</reference>
<evidence type="ECO:0000256" key="6">
    <source>
        <dbReference type="RuleBase" id="RU004478"/>
    </source>
</evidence>
<dbReference type="NCBIfam" id="NF010738">
    <property type="entry name" value="PRK14140.1"/>
    <property type="match status" value="1"/>
</dbReference>
<dbReference type="NCBIfam" id="NF010739">
    <property type="entry name" value="PRK14141.1"/>
    <property type="match status" value="1"/>
</dbReference>
<comment type="function">
    <text evidence="4 5">Participates actively in the response to hyperosmotic and heat shock by preventing the aggregation of stress-denatured proteins, in association with DnaK and GrpE. It is the nucleotide exchange factor for DnaK and may function as a thermosensor. Unfolded proteins bind initially to DnaJ; upon interaction with the DnaJ-bound protein, DnaK hydrolyzes its bound ATP, resulting in the formation of a stable complex. GrpE releases ADP from DnaK; ATP binding to DnaK triggers the release of the substrate protein, thus completing the reaction cycle. Several rounds of ATP-dependent interactions between DnaJ, DnaK and GrpE are required for fully efficient folding.</text>
</comment>
<dbReference type="InterPro" id="IPR000740">
    <property type="entry name" value="GrpE"/>
</dbReference>
<accession>A0ABW1KVR3</accession>
<dbReference type="Pfam" id="PF01025">
    <property type="entry name" value="GrpE"/>
    <property type="match status" value="1"/>
</dbReference>
<gene>
    <name evidence="4 9" type="primary">grpE</name>
    <name evidence="9" type="ORF">ACFMB1_04105</name>
</gene>
<comment type="subunit">
    <text evidence="4">Homodimer.</text>
</comment>
<evidence type="ECO:0000256" key="2">
    <source>
        <dbReference type="ARBA" id="ARBA00023016"/>
    </source>
</evidence>
<proteinExistence type="inferred from homology"/>